<comment type="function">
    <text evidence="8">Ligates lysine onto the cytidine present at position 34 of the AUA codon-specific tRNA(Ile) that contains the anticodon CAU, in an ATP-dependent manner. Cytidine is converted to lysidine, thus changing the amino acid specificity of the tRNA from methionine to isoleucine.</text>
</comment>
<dbReference type="InterPro" id="IPR011063">
    <property type="entry name" value="TilS/TtcA_N"/>
</dbReference>
<evidence type="ECO:0000256" key="1">
    <source>
        <dbReference type="ARBA" id="ARBA00004496"/>
    </source>
</evidence>
<feature type="binding site" evidence="8">
    <location>
        <begin position="26"/>
        <end position="31"/>
    </location>
    <ligand>
        <name>ATP</name>
        <dbReference type="ChEBI" id="CHEBI:30616"/>
    </ligand>
</feature>
<evidence type="ECO:0000256" key="2">
    <source>
        <dbReference type="ARBA" id="ARBA00022490"/>
    </source>
</evidence>
<evidence type="ECO:0000259" key="9">
    <source>
        <dbReference type="SMART" id="SM00977"/>
    </source>
</evidence>
<evidence type="ECO:0000256" key="7">
    <source>
        <dbReference type="ARBA" id="ARBA00048539"/>
    </source>
</evidence>
<proteinExistence type="inferred from homology"/>
<comment type="caution">
    <text evidence="10">The sequence shown here is derived from an EMBL/GenBank/DDBJ whole genome shotgun (WGS) entry which is preliminary data.</text>
</comment>
<feature type="domain" description="Lysidine-tRNA(Ile) synthetase C-terminal" evidence="9">
    <location>
        <begin position="367"/>
        <end position="438"/>
    </location>
</feature>
<dbReference type="SUPFAM" id="SSF56037">
    <property type="entry name" value="PheT/TilS domain"/>
    <property type="match status" value="1"/>
</dbReference>
<comment type="similarity">
    <text evidence="8">Belongs to the tRNA(Ile)-lysidine synthase family.</text>
</comment>
<evidence type="ECO:0000256" key="4">
    <source>
        <dbReference type="ARBA" id="ARBA00022694"/>
    </source>
</evidence>
<dbReference type="EC" id="6.3.4.19" evidence="8"/>
<dbReference type="GO" id="GO:0005737">
    <property type="term" value="C:cytoplasm"/>
    <property type="evidence" value="ECO:0007669"/>
    <property type="project" value="UniProtKB-SubCell"/>
</dbReference>
<keyword evidence="11" id="KW-1185">Reference proteome</keyword>
<dbReference type="InterPro" id="IPR012795">
    <property type="entry name" value="tRNA_Ile_lys_synt_N"/>
</dbReference>
<dbReference type="InterPro" id="IPR012796">
    <property type="entry name" value="Lysidine-tRNA-synth_C"/>
</dbReference>
<keyword evidence="5 8" id="KW-0547">Nucleotide-binding</keyword>
<dbReference type="NCBIfam" id="TIGR02433">
    <property type="entry name" value="lysidine_TilS_C"/>
    <property type="match status" value="1"/>
</dbReference>
<dbReference type="InterPro" id="IPR012094">
    <property type="entry name" value="tRNA_Ile_lys_synt"/>
</dbReference>
<keyword evidence="4 8" id="KW-0819">tRNA processing</keyword>
<evidence type="ECO:0000256" key="8">
    <source>
        <dbReference type="HAMAP-Rule" id="MF_01161"/>
    </source>
</evidence>
<dbReference type="NCBIfam" id="TIGR02432">
    <property type="entry name" value="lysidine_TilS_N"/>
    <property type="match status" value="1"/>
</dbReference>
<dbReference type="GO" id="GO:0005524">
    <property type="term" value="F:ATP binding"/>
    <property type="evidence" value="ECO:0007669"/>
    <property type="project" value="UniProtKB-UniRule"/>
</dbReference>
<evidence type="ECO:0000313" key="10">
    <source>
        <dbReference type="EMBL" id="MBB6002079.1"/>
    </source>
</evidence>
<dbReference type="GO" id="GO:0032267">
    <property type="term" value="F:tRNA(Ile)-lysidine synthase activity"/>
    <property type="evidence" value="ECO:0007669"/>
    <property type="project" value="UniProtKB-EC"/>
</dbReference>
<dbReference type="HAMAP" id="MF_01161">
    <property type="entry name" value="tRNA_Ile_lys_synt"/>
    <property type="match status" value="1"/>
</dbReference>
<evidence type="ECO:0000313" key="11">
    <source>
        <dbReference type="Proteomes" id="UP000524404"/>
    </source>
</evidence>
<dbReference type="CDD" id="cd01992">
    <property type="entry name" value="TilS_N"/>
    <property type="match status" value="1"/>
</dbReference>
<comment type="subcellular location">
    <subcellularLocation>
        <location evidence="1 8">Cytoplasm</location>
    </subcellularLocation>
</comment>
<dbReference type="Proteomes" id="UP000524404">
    <property type="component" value="Unassembled WGS sequence"/>
</dbReference>
<dbReference type="SMART" id="SM00977">
    <property type="entry name" value="TilS_C"/>
    <property type="match status" value="1"/>
</dbReference>
<name>A0A841EKZ3_9BACT</name>
<organism evidence="10 11">
    <name type="scientific">Arcicella rosea</name>
    <dbReference type="NCBI Taxonomy" id="502909"/>
    <lineage>
        <taxon>Bacteria</taxon>
        <taxon>Pseudomonadati</taxon>
        <taxon>Bacteroidota</taxon>
        <taxon>Cytophagia</taxon>
        <taxon>Cytophagales</taxon>
        <taxon>Flectobacillaceae</taxon>
        <taxon>Arcicella</taxon>
    </lineage>
</organism>
<protein>
    <recommendedName>
        <fullName evidence="8">tRNA(Ile)-lysidine synthase</fullName>
        <ecNumber evidence="8">6.3.4.19</ecNumber>
    </recommendedName>
    <alternativeName>
        <fullName evidence="8">tRNA(Ile)-2-lysyl-cytidine synthase</fullName>
    </alternativeName>
    <alternativeName>
        <fullName evidence="8">tRNA(Ile)-lysidine synthetase</fullName>
    </alternativeName>
</protein>
<evidence type="ECO:0000256" key="3">
    <source>
        <dbReference type="ARBA" id="ARBA00022598"/>
    </source>
</evidence>
<keyword evidence="2 8" id="KW-0963">Cytoplasm</keyword>
<dbReference type="AlphaFoldDB" id="A0A841EKZ3"/>
<dbReference type="EMBL" id="JACHKT010000003">
    <property type="protein sequence ID" value="MBB6002079.1"/>
    <property type="molecule type" value="Genomic_DNA"/>
</dbReference>
<dbReference type="SUPFAM" id="SSF52402">
    <property type="entry name" value="Adenine nucleotide alpha hydrolases-like"/>
    <property type="match status" value="1"/>
</dbReference>
<dbReference type="PANTHER" id="PTHR43033:SF1">
    <property type="entry name" value="TRNA(ILE)-LYSIDINE SYNTHASE-RELATED"/>
    <property type="match status" value="1"/>
</dbReference>
<dbReference type="Pfam" id="PF01171">
    <property type="entry name" value="ATP_bind_3"/>
    <property type="match status" value="1"/>
</dbReference>
<accession>A0A841EKZ3</accession>
<dbReference type="GO" id="GO:0006400">
    <property type="term" value="P:tRNA modification"/>
    <property type="evidence" value="ECO:0007669"/>
    <property type="project" value="UniProtKB-UniRule"/>
</dbReference>
<dbReference type="Gene3D" id="3.40.50.620">
    <property type="entry name" value="HUPs"/>
    <property type="match status" value="1"/>
</dbReference>
<dbReference type="PANTHER" id="PTHR43033">
    <property type="entry name" value="TRNA(ILE)-LYSIDINE SYNTHASE-RELATED"/>
    <property type="match status" value="1"/>
</dbReference>
<dbReference type="InterPro" id="IPR014729">
    <property type="entry name" value="Rossmann-like_a/b/a_fold"/>
</dbReference>
<evidence type="ECO:0000256" key="6">
    <source>
        <dbReference type="ARBA" id="ARBA00022840"/>
    </source>
</evidence>
<sequence>MLNEFLTFINKQNLIQPSQKVLLAVSGGMDSVVMCDLFSKAKLDFAIAHCNFGLRGEESNEDEMFVKKLSIKYKVPFYVTTFQTADFAENEKISTQMAARILRYEWFEKIRIQHQFDYIATAHHQNDVLETVLLNLTKGTGIAGLHGIRVKKGHIIRPVLFAEKESFFDYVVENQIIWREDSSNESNKYQRNLIRNEVVPLLKQINPNLENTIQQTVERITAVEDIFEQEMEMLREQITWSDSQAIYVNYKAIQTLSQPVIKLAELLKPYHFSYQQSQDIFEAFDKESGKTFLTPTHTLVKDRTELVITPKNLQAFTSKTIEKNNVVVEFGDRMLNIGEFTEIEEGFVVPTAKKLACLDADKIRFPLQLRKWKEGDWFCPLGMNKKKLISDFLIDQKVPLNLKKEVYLLTSNGSIVWVIGFRIDDRFKVTDKTAKICLMEVK</sequence>
<reference evidence="10 11" key="1">
    <citation type="submission" date="2020-08" db="EMBL/GenBank/DDBJ databases">
        <title>Functional genomics of gut bacteria from endangered species of beetles.</title>
        <authorList>
            <person name="Carlos-Shanley C."/>
        </authorList>
    </citation>
    <scope>NUCLEOTIDE SEQUENCE [LARGE SCALE GENOMIC DNA]</scope>
    <source>
        <strain evidence="10 11">S00070</strain>
    </source>
</reference>
<gene>
    <name evidence="8" type="primary">tilS</name>
    <name evidence="10" type="ORF">HNP25_000728</name>
</gene>
<dbReference type="RefSeq" id="WP_184130401.1">
    <property type="nucleotide sequence ID" value="NZ_JACHKT010000003.1"/>
</dbReference>
<comment type="domain">
    <text evidence="8">The N-terminal region contains the highly conserved SGGXDS motif, predicted to be a P-loop motif involved in ATP binding.</text>
</comment>
<keyword evidence="6 8" id="KW-0067">ATP-binding</keyword>
<dbReference type="Pfam" id="PF11734">
    <property type="entry name" value="TilS_C"/>
    <property type="match status" value="1"/>
</dbReference>
<evidence type="ECO:0000256" key="5">
    <source>
        <dbReference type="ARBA" id="ARBA00022741"/>
    </source>
</evidence>
<comment type="catalytic activity">
    <reaction evidence="7 8">
        <text>cytidine(34) in tRNA(Ile2) + L-lysine + ATP = lysidine(34) in tRNA(Ile2) + AMP + diphosphate + H(+)</text>
        <dbReference type="Rhea" id="RHEA:43744"/>
        <dbReference type="Rhea" id="RHEA-COMP:10625"/>
        <dbReference type="Rhea" id="RHEA-COMP:10670"/>
        <dbReference type="ChEBI" id="CHEBI:15378"/>
        <dbReference type="ChEBI" id="CHEBI:30616"/>
        <dbReference type="ChEBI" id="CHEBI:32551"/>
        <dbReference type="ChEBI" id="CHEBI:33019"/>
        <dbReference type="ChEBI" id="CHEBI:82748"/>
        <dbReference type="ChEBI" id="CHEBI:83665"/>
        <dbReference type="ChEBI" id="CHEBI:456215"/>
        <dbReference type="EC" id="6.3.4.19"/>
    </reaction>
</comment>
<keyword evidence="3 8" id="KW-0436">Ligase</keyword>